<dbReference type="Proteomes" id="UP000284706">
    <property type="component" value="Unassembled WGS sequence"/>
</dbReference>
<dbReference type="Pfam" id="PF00651">
    <property type="entry name" value="BTB"/>
    <property type="match status" value="1"/>
</dbReference>
<proteinExistence type="predicted"/>
<evidence type="ECO:0000313" key="3">
    <source>
        <dbReference type="EMBL" id="PPQ82624.1"/>
    </source>
</evidence>
<dbReference type="PANTHER" id="PTHR22427">
    <property type="entry name" value="GH15728P"/>
    <property type="match status" value="1"/>
</dbReference>
<dbReference type="CDD" id="cd18186">
    <property type="entry name" value="BTB_POZ_ZBTB_KLHL-like"/>
    <property type="match status" value="1"/>
</dbReference>
<evidence type="ECO:0000259" key="2">
    <source>
        <dbReference type="PROSITE" id="PS50097"/>
    </source>
</evidence>
<organism evidence="3 4">
    <name type="scientific">Gymnopilus dilepis</name>
    <dbReference type="NCBI Taxonomy" id="231916"/>
    <lineage>
        <taxon>Eukaryota</taxon>
        <taxon>Fungi</taxon>
        <taxon>Dikarya</taxon>
        <taxon>Basidiomycota</taxon>
        <taxon>Agaricomycotina</taxon>
        <taxon>Agaricomycetes</taxon>
        <taxon>Agaricomycetidae</taxon>
        <taxon>Agaricales</taxon>
        <taxon>Agaricineae</taxon>
        <taxon>Hymenogastraceae</taxon>
        <taxon>Gymnopilus</taxon>
    </lineage>
</organism>
<dbReference type="InterPro" id="IPR000210">
    <property type="entry name" value="BTB/POZ_dom"/>
</dbReference>
<comment type="caution">
    <text evidence="3">The sequence shown here is derived from an EMBL/GenBank/DDBJ whole genome shotgun (WGS) entry which is preliminary data.</text>
</comment>
<feature type="domain" description="BTB" evidence="2">
    <location>
        <begin position="275"/>
        <end position="361"/>
    </location>
</feature>
<evidence type="ECO:0000313" key="4">
    <source>
        <dbReference type="Proteomes" id="UP000284706"/>
    </source>
</evidence>
<dbReference type="SUPFAM" id="SSF54695">
    <property type="entry name" value="POZ domain"/>
    <property type="match status" value="1"/>
</dbReference>
<dbReference type="Gene3D" id="3.30.710.10">
    <property type="entry name" value="Potassium Channel Kv1.1, Chain A"/>
    <property type="match status" value="1"/>
</dbReference>
<dbReference type="PROSITE" id="PS50097">
    <property type="entry name" value="BTB"/>
    <property type="match status" value="1"/>
</dbReference>
<dbReference type="InterPro" id="IPR011333">
    <property type="entry name" value="SKP1/BTB/POZ_sf"/>
</dbReference>
<keyword evidence="4" id="KW-1185">Reference proteome</keyword>
<accession>A0A409WVS2</accession>
<dbReference type="PANTHER" id="PTHR22427:SF7">
    <property type="entry name" value="GH15728P"/>
    <property type="match status" value="1"/>
</dbReference>
<evidence type="ECO:0000256" key="1">
    <source>
        <dbReference type="SAM" id="MobiDB-lite"/>
    </source>
</evidence>
<dbReference type="OrthoDB" id="2130750at2759"/>
<dbReference type="InParanoid" id="A0A409WVS2"/>
<sequence length="480" mass="54656">MPDPSEYKVQTQLLDYCRHFRQKSYQVERSFNPCRPPPQRGCACLERKRVILILNRLFIFSIENPSQALKLSHVMSMVLSPTTALVNPSPNGPPHSSAILALDLLQATQRSTEVWQKDLQLLFYQAKHRFPDMVWEFVDEDVQKAGATVERFLAPIVRSLLSYYPFRSPFSLSLESLETPAPSPTGADRTADPSQSPYNADDTSYSLLRLTTSINRSLFHNELEYLYTGKGYNKEFEIPSEEIKQGNVGDGNPNAEMMEKLRQDLVFMWRSKLYSDVKISLSGTFGASHENTTVIFSSHRFMLVSRSSYFSDKLAQLKRDVENGSTRSEFPTLMLPSPPFTPASLHFTLGFLYTGTLDFSIRTYDLSTAFEIMKAALYLVIPTLHDEIQARIVEEKTHGLFYAFMTFSEYETLLEGKWGSVGCKCRQCARRMPRVLEFALEEDVKNPILERGARRGLVGLFGEGWCTQEFASLPVKLQES</sequence>
<reference evidence="3 4" key="1">
    <citation type="journal article" date="2018" name="Evol. Lett.">
        <title>Horizontal gene cluster transfer increased hallucinogenic mushroom diversity.</title>
        <authorList>
            <person name="Reynolds H.T."/>
            <person name="Vijayakumar V."/>
            <person name="Gluck-Thaler E."/>
            <person name="Korotkin H.B."/>
            <person name="Matheny P.B."/>
            <person name="Slot J.C."/>
        </authorList>
    </citation>
    <scope>NUCLEOTIDE SEQUENCE [LARGE SCALE GENOMIC DNA]</scope>
    <source>
        <strain evidence="3 4">SRW20</strain>
    </source>
</reference>
<dbReference type="AlphaFoldDB" id="A0A409WVS2"/>
<dbReference type="EMBL" id="NHYE01004726">
    <property type="protein sequence ID" value="PPQ82624.1"/>
    <property type="molecule type" value="Genomic_DNA"/>
</dbReference>
<name>A0A409WVS2_9AGAR</name>
<feature type="non-terminal residue" evidence="3">
    <location>
        <position position="480"/>
    </location>
</feature>
<feature type="region of interest" description="Disordered" evidence="1">
    <location>
        <begin position="177"/>
        <end position="200"/>
    </location>
</feature>
<protein>
    <recommendedName>
        <fullName evidence="2">BTB domain-containing protein</fullName>
    </recommendedName>
</protein>
<dbReference type="SMART" id="SM00225">
    <property type="entry name" value="BTB"/>
    <property type="match status" value="1"/>
</dbReference>
<gene>
    <name evidence="3" type="ORF">CVT26_001663</name>
</gene>
<dbReference type="STRING" id="231916.A0A409WVS2"/>